<protein>
    <submittedName>
        <fullName evidence="1">Uncharacterized protein</fullName>
    </submittedName>
</protein>
<keyword evidence="2" id="KW-1185">Reference proteome</keyword>
<proteinExistence type="predicted"/>
<accession>A0ACC0N2B9</accession>
<reference evidence="1" key="1">
    <citation type="submission" date="2022-02" db="EMBL/GenBank/DDBJ databases">
        <title>Plant Genome Project.</title>
        <authorList>
            <person name="Zhang R.-G."/>
        </authorList>
    </citation>
    <scope>NUCLEOTIDE SEQUENCE</scope>
    <source>
        <strain evidence="1">AT1</strain>
    </source>
</reference>
<evidence type="ECO:0000313" key="1">
    <source>
        <dbReference type="EMBL" id="KAI8547462.1"/>
    </source>
</evidence>
<sequence>MMTATGVSSATSLSSATTNRRISKISAKSRPTHPCGSKPIEALSSVATAAVKNGSKSASFGRRGMLSVTTIPFFLNLHESLGGFHADAAESFRDYFLVKEEVKKVLSKGKAAGVLRLVFHDAGTFEIEDNAGGMNGSIVYELDRPENTGLQKSLKILGKAKAEVDMIIQPVSWADMIAVAGAEAVSVCGGPNIPVQLGRIDSMVPDPEGKLPQESLDASGLKRCFQRKGFSVSRPALSDAIWLGFGGTVLQQNVPVAPRFLEVDLLRLEVYTDMGLIWLFIRLLERLVDKVVGKSAGHYGRLKGQSQRSTRRKWFSSTIARDRDLVILQGAERECDRQAVLQQKAFVRLRAYVAKGCQEIEHLSPGNGYGCEVSPARLLVRRLVRILEILLTLSFRTDVTVSSAVHCTQELVALSGAHTLGSKGFGNPISFDNAYFKILLEKPWSSSGD</sequence>
<gene>
    <name evidence="1" type="ORF">RHMOL_Rhmol07G0197800</name>
</gene>
<organism evidence="1 2">
    <name type="scientific">Rhododendron molle</name>
    <name type="common">Chinese azalea</name>
    <name type="synonym">Azalea mollis</name>
    <dbReference type="NCBI Taxonomy" id="49168"/>
    <lineage>
        <taxon>Eukaryota</taxon>
        <taxon>Viridiplantae</taxon>
        <taxon>Streptophyta</taxon>
        <taxon>Embryophyta</taxon>
        <taxon>Tracheophyta</taxon>
        <taxon>Spermatophyta</taxon>
        <taxon>Magnoliopsida</taxon>
        <taxon>eudicotyledons</taxon>
        <taxon>Gunneridae</taxon>
        <taxon>Pentapetalae</taxon>
        <taxon>asterids</taxon>
        <taxon>Ericales</taxon>
        <taxon>Ericaceae</taxon>
        <taxon>Ericoideae</taxon>
        <taxon>Rhodoreae</taxon>
        <taxon>Rhododendron</taxon>
    </lineage>
</organism>
<comment type="caution">
    <text evidence="1">The sequence shown here is derived from an EMBL/GenBank/DDBJ whole genome shotgun (WGS) entry which is preliminary data.</text>
</comment>
<dbReference type="Proteomes" id="UP001062846">
    <property type="component" value="Chromosome 7"/>
</dbReference>
<name>A0ACC0N2B9_RHOML</name>
<dbReference type="EMBL" id="CM046394">
    <property type="protein sequence ID" value="KAI8547462.1"/>
    <property type="molecule type" value="Genomic_DNA"/>
</dbReference>
<evidence type="ECO:0000313" key="2">
    <source>
        <dbReference type="Proteomes" id="UP001062846"/>
    </source>
</evidence>